<dbReference type="EC" id="2.7.1.170" evidence="1"/>
<dbReference type="PANTHER" id="PTHR30605:SF0">
    <property type="entry name" value="ANHYDRO-N-ACETYLMURAMIC ACID KINASE"/>
    <property type="match status" value="1"/>
</dbReference>
<protein>
    <submittedName>
        <fullName evidence="1">Anhydro-N-acetylmuramic acid kinase</fullName>
        <ecNumber evidence="1">2.7.1.170</ecNumber>
    </submittedName>
</protein>
<accession>A0ABS3ET27</accession>
<dbReference type="SUPFAM" id="SSF53067">
    <property type="entry name" value="Actin-like ATPase domain"/>
    <property type="match status" value="1"/>
</dbReference>
<name>A0ABS3ET27_9FLAO</name>
<dbReference type="Proteomes" id="UP000664163">
    <property type="component" value="Unassembled WGS sequence"/>
</dbReference>
<gene>
    <name evidence="1" type="ORF">J0X13_02520</name>
</gene>
<evidence type="ECO:0000313" key="2">
    <source>
        <dbReference type="Proteomes" id="UP000664163"/>
    </source>
</evidence>
<keyword evidence="2" id="KW-1185">Reference proteome</keyword>
<dbReference type="Pfam" id="PF03702">
    <property type="entry name" value="AnmK"/>
    <property type="match status" value="1"/>
</dbReference>
<comment type="caution">
    <text evidence="1">The sequence shown here is derived from an EMBL/GenBank/DDBJ whole genome shotgun (WGS) entry which is preliminary data.</text>
</comment>
<organism evidence="1 2">
    <name type="scientific">[Muricauda] lutisoli</name>
    <dbReference type="NCBI Taxonomy" id="2816035"/>
    <lineage>
        <taxon>Bacteria</taxon>
        <taxon>Pseudomonadati</taxon>
        <taxon>Bacteroidota</taxon>
        <taxon>Flavobacteriia</taxon>
        <taxon>Flavobacteriales</taxon>
        <taxon>Flavobacteriaceae</taxon>
        <taxon>Allomuricauda</taxon>
    </lineage>
</organism>
<dbReference type="InterPro" id="IPR005338">
    <property type="entry name" value="Anhydro_N_Ac-Mur_kinase"/>
</dbReference>
<dbReference type="RefSeq" id="WP_207069898.1">
    <property type="nucleotide sequence ID" value="NZ_JAFLND010000001.1"/>
</dbReference>
<proteinExistence type="predicted"/>
<sequence length="362" mass="40444">MSTYKVLGLMSGTSLDGLDIAYCHIWEKDGKWNFSIHETAEIDYADNMREYLKNAIHLSEEDHAQLHKDYGIWLGQQCRLFIDELGEEVDFIASHGHTSHHRPKDGVTFQLGDGQFLANTSGKQVICDFRSKDVSLKGQGAPLVPIGDKLLFHEYDFCLNLGGISNISFEKDGERIAYDIGLANMPLNYITHKMGLAYDEDGRLARSGKLDATLLQQLNNLEYYRLPYPKSTGYEWFTSKIVPLIEASKISNEDLLHTFIHHNCEQIAIAAQKHKNKGNSKSNLLATGGGALNKFFMDTLQDKLGSAFEVIVPDKTLIAYKEALVFALMGVLRLEGKTNVLKSVTGAIKDSCSGEVFFPQEV</sequence>
<dbReference type="NCBIfam" id="NF007144">
    <property type="entry name" value="PRK09585.2-3"/>
    <property type="match status" value="1"/>
</dbReference>
<dbReference type="GO" id="GO:0016301">
    <property type="term" value="F:kinase activity"/>
    <property type="evidence" value="ECO:0007669"/>
    <property type="project" value="UniProtKB-KW"/>
</dbReference>
<keyword evidence="1" id="KW-0418">Kinase</keyword>
<reference evidence="1 2" key="1">
    <citation type="submission" date="2021-03" db="EMBL/GenBank/DDBJ databases">
        <title>Muricauda sp. CAU 1631 isolated from Incheon.</title>
        <authorList>
            <person name="Kim W."/>
        </authorList>
    </citation>
    <scope>NUCLEOTIDE SEQUENCE [LARGE SCALE GENOMIC DNA]</scope>
    <source>
        <strain evidence="1 2">CAU 1631</strain>
    </source>
</reference>
<dbReference type="Gene3D" id="3.30.420.40">
    <property type="match status" value="2"/>
</dbReference>
<dbReference type="InterPro" id="IPR043129">
    <property type="entry name" value="ATPase_NBD"/>
</dbReference>
<keyword evidence="1" id="KW-0808">Transferase</keyword>
<dbReference type="EMBL" id="JAFLND010000001">
    <property type="protein sequence ID" value="MBO0329403.1"/>
    <property type="molecule type" value="Genomic_DNA"/>
</dbReference>
<dbReference type="PANTHER" id="PTHR30605">
    <property type="entry name" value="ANHYDRO-N-ACETYLMURAMIC ACID KINASE"/>
    <property type="match status" value="1"/>
</dbReference>
<evidence type="ECO:0000313" key="1">
    <source>
        <dbReference type="EMBL" id="MBO0329403.1"/>
    </source>
</evidence>